<gene>
    <name evidence="5 7" type="primary">msrA</name>
    <name evidence="7" type="ORF">AAEO50_14915</name>
</gene>
<comment type="function">
    <text evidence="5">Has an important function as a repair enzyme for proteins that have been inactivated by oxidation. Catalyzes the reversible oxidation-reduction of methionine sulfoxide in proteins to methionine.</text>
</comment>
<evidence type="ECO:0000256" key="4">
    <source>
        <dbReference type="ARBA" id="ARBA00048782"/>
    </source>
</evidence>
<evidence type="ECO:0000313" key="8">
    <source>
        <dbReference type="Proteomes" id="UP001389717"/>
    </source>
</evidence>
<comment type="catalytic activity">
    <reaction evidence="3 5">
        <text>L-methionyl-[protein] + [thioredoxin]-disulfide + H2O = L-methionyl-(S)-S-oxide-[protein] + [thioredoxin]-dithiol</text>
        <dbReference type="Rhea" id="RHEA:14217"/>
        <dbReference type="Rhea" id="RHEA-COMP:10698"/>
        <dbReference type="Rhea" id="RHEA-COMP:10700"/>
        <dbReference type="Rhea" id="RHEA-COMP:12313"/>
        <dbReference type="Rhea" id="RHEA-COMP:12315"/>
        <dbReference type="ChEBI" id="CHEBI:15377"/>
        <dbReference type="ChEBI" id="CHEBI:16044"/>
        <dbReference type="ChEBI" id="CHEBI:29950"/>
        <dbReference type="ChEBI" id="CHEBI:44120"/>
        <dbReference type="ChEBI" id="CHEBI:50058"/>
        <dbReference type="EC" id="1.8.4.11"/>
    </reaction>
</comment>
<dbReference type="HAMAP" id="MF_01401">
    <property type="entry name" value="MsrA"/>
    <property type="match status" value="1"/>
</dbReference>
<dbReference type="Proteomes" id="UP001389717">
    <property type="component" value="Unassembled WGS sequence"/>
</dbReference>
<evidence type="ECO:0000256" key="2">
    <source>
        <dbReference type="ARBA" id="ARBA00023002"/>
    </source>
</evidence>
<evidence type="ECO:0000256" key="1">
    <source>
        <dbReference type="ARBA" id="ARBA00005591"/>
    </source>
</evidence>
<evidence type="ECO:0000313" key="7">
    <source>
        <dbReference type="EMBL" id="MEL3973579.1"/>
    </source>
</evidence>
<dbReference type="InterPro" id="IPR036509">
    <property type="entry name" value="Met_Sox_Rdtase_MsrA_sf"/>
</dbReference>
<accession>A0ABU9KEF2</accession>
<keyword evidence="8" id="KW-1185">Reference proteome</keyword>
<proteinExistence type="inferred from homology"/>
<dbReference type="SUPFAM" id="SSF55068">
    <property type="entry name" value="Peptide methionine sulfoxide reductase"/>
    <property type="match status" value="1"/>
</dbReference>
<feature type="active site" evidence="5">
    <location>
        <position position="16"/>
    </location>
</feature>
<evidence type="ECO:0000256" key="5">
    <source>
        <dbReference type="HAMAP-Rule" id="MF_01401"/>
    </source>
</evidence>
<sequence>MSNDHTFQKATFAGGCFWCMVKPFDQQPGIESVTSGYTGGATPNPSYQEVCSETTGHYEAVQIVYDPEVFPYDELLEVYWQQIDPTDPGGQFFDRGHSYKTAIFYHDEKQRILAEHSKQDLEKSGKFNKPIVTAILPAKEFYPAEEYHQEYYKKNPVHYQRYSHGSGRASFIKEKWGENDEQ</sequence>
<dbReference type="EMBL" id="JBBYAF010000031">
    <property type="protein sequence ID" value="MEL3973579.1"/>
    <property type="molecule type" value="Genomic_DNA"/>
</dbReference>
<protein>
    <recommendedName>
        <fullName evidence="5">Peptide methionine sulfoxide reductase MsrA</fullName>
        <shortName evidence="5">Protein-methionine-S-oxide reductase</shortName>
        <ecNumber evidence="5">1.8.4.11</ecNumber>
    </recommendedName>
    <alternativeName>
        <fullName evidence="5">Peptide-methionine (S)-S-oxide reductase</fullName>
        <shortName evidence="5">Peptide Met(O) reductase</shortName>
    </alternativeName>
</protein>
<keyword evidence="2 5" id="KW-0560">Oxidoreductase</keyword>
<dbReference type="PANTHER" id="PTHR43774">
    <property type="entry name" value="PEPTIDE METHIONINE SULFOXIDE REDUCTASE"/>
    <property type="match status" value="1"/>
</dbReference>
<evidence type="ECO:0000259" key="6">
    <source>
        <dbReference type="Pfam" id="PF01625"/>
    </source>
</evidence>
<reference evidence="7 8" key="1">
    <citation type="submission" date="2024-04" db="EMBL/GenBank/DDBJ databases">
        <title>Bacillus oryzaecorticis sp. nov., a moderately halophilic bacterium isolated from rice husks.</title>
        <authorList>
            <person name="Zhu H.-S."/>
        </authorList>
    </citation>
    <scope>NUCLEOTIDE SEQUENCE [LARGE SCALE GENOMIC DNA]</scope>
    <source>
        <strain evidence="7 8">ZC255</strain>
    </source>
</reference>
<dbReference type="EC" id="1.8.4.11" evidence="5"/>
<comment type="catalytic activity">
    <reaction evidence="4 5">
        <text>[thioredoxin]-disulfide + L-methionine + H2O = L-methionine (S)-S-oxide + [thioredoxin]-dithiol</text>
        <dbReference type="Rhea" id="RHEA:19993"/>
        <dbReference type="Rhea" id="RHEA-COMP:10698"/>
        <dbReference type="Rhea" id="RHEA-COMP:10700"/>
        <dbReference type="ChEBI" id="CHEBI:15377"/>
        <dbReference type="ChEBI" id="CHEBI:29950"/>
        <dbReference type="ChEBI" id="CHEBI:50058"/>
        <dbReference type="ChEBI" id="CHEBI:57844"/>
        <dbReference type="ChEBI" id="CHEBI:58772"/>
        <dbReference type="EC" id="1.8.4.11"/>
    </reaction>
</comment>
<dbReference type="InterPro" id="IPR002569">
    <property type="entry name" value="Met_Sox_Rdtase_MsrA_dom"/>
</dbReference>
<organism evidence="7 8">
    <name type="scientific">Rossellomorea oryzaecorticis</name>
    <dbReference type="NCBI Taxonomy" id="1396505"/>
    <lineage>
        <taxon>Bacteria</taxon>
        <taxon>Bacillati</taxon>
        <taxon>Bacillota</taxon>
        <taxon>Bacilli</taxon>
        <taxon>Bacillales</taxon>
        <taxon>Bacillaceae</taxon>
        <taxon>Rossellomorea</taxon>
    </lineage>
</organism>
<name>A0ABU9KEF2_9BACI</name>
<dbReference type="NCBIfam" id="TIGR00401">
    <property type="entry name" value="msrA"/>
    <property type="match status" value="1"/>
</dbReference>
<comment type="similarity">
    <text evidence="1 5">Belongs to the MsrA Met sulfoxide reductase family.</text>
</comment>
<dbReference type="Gene3D" id="3.30.1060.10">
    <property type="entry name" value="Peptide methionine sulphoxide reductase MsrA"/>
    <property type="match status" value="1"/>
</dbReference>
<dbReference type="GO" id="GO:0008113">
    <property type="term" value="F:peptide-methionine (S)-S-oxide reductase activity"/>
    <property type="evidence" value="ECO:0007669"/>
    <property type="project" value="UniProtKB-EC"/>
</dbReference>
<comment type="caution">
    <text evidence="7">The sequence shown here is derived from an EMBL/GenBank/DDBJ whole genome shotgun (WGS) entry which is preliminary data.</text>
</comment>
<feature type="domain" description="Peptide methionine sulphoxide reductase MsrA" evidence="6">
    <location>
        <begin position="9"/>
        <end position="160"/>
    </location>
</feature>
<dbReference type="Pfam" id="PF01625">
    <property type="entry name" value="PMSR"/>
    <property type="match status" value="1"/>
</dbReference>
<evidence type="ECO:0000256" key="3">
    <source>
        <dbReference type="ARBA" id="ARBA00047806"/>
    </source>
</evidence>
<dbReference type="PANTHER" id="PTHR43774:SF1">
    <property type="entry name" value="PEPTIDE METHIONINE SULFOXIDE REDUCTASE MSRA 2"/>
    <property type="match status" value="1"/>
</dbReference>